<protein>
    <recommendedName>
        <fullName evidence="4">PRONE domain-containing protein</fullName>
    </recommendedName>
</protein>
<dbReference type="InterPro" id="IPR038937">
    <property type="entry name" value="RopGEF"/>
</dbReference>
<dbReference type="Pfam" id="PF03759">
    <property type="entry name" value="PRONE"/>
    <property type="match status" value="1"/>
</dbReference>
<dbReference type="GO" id="GO:0005085">
    <property type="term" value="F:guanyl-nucleotide exchange factor activity"/>
    <property type="evidence" value="ECO:0007669"/>
    <property type="project" value="UniProtKB-UniRule"/>
</dbReference>
<gene>
    <name evidence="5" type="ORF">OSB04_021277</name>
</gene>
<feature type="region of interest" description="Disordered" evidence="3">
    <location>
        <begin position="382"/>
        <end position="417"/>
    </location>
</feature>
<dbReference type="AlphaFoldDB" id="A0AA38WG33"/>
<accession>A0AA38WG33</accession>
<dbReference type="PANTHER" id="PTHR33101">
    <property type="entry name" value="ROP GUANINE NUCLEOTIDE EXCHANGE FACTOR 1"/>
    <property type="match status" value="1"/>
</dbReference>
<dbReference type="PROSITE" id="PS51334">
    <property type="entry name" value="PRONE"/>
    <property type="match status" value="1"/>
</dbReference>
<dbReference type="Gene3D" id="1.20.58.1310">
    <property type="entry name" value="PRONE domain, subdomain 2"/>
    <property type="match status" value="1"/>
</dbReference>
<dbReference type="FunFam" id="1.20.58.2010:FF:000003">
    <property type="entry name" value="Rop guanine nucleotide exchange factor 14"/>
    <property type="match status" value="1"/>
</dbReference>
<dbReference type="Gene3D" id="1.20.58.2010">
    <property type="entry name" value="PRONE domain, subdomain 1"/>
    <property type="match status" value="1"/>
</dbReference>
<dbReference type="PANTHER" id="PTHR33101:SF59">
    <property type="entry name" value="PRONE DOMAIN, ROP GUANINE NUCLEOTIDE EXCHANGE FACTOR"/>
    <property type="match status" value="1"/>
</dbReference>
<evidence type="ECO:0000313" key="5">
    <source>
        <dbReference type="EMBL" id="KAJ9548734.1"/>
    </source>
</evidence>
<dbReference type="InterPro" id="IPR005512">
    <property type="entry name" value="PRONE_dom"/>
</dbReference>
<keyword evidence="1 2" id="KW-0344">Guanine-nucleotide releasing factor</keyword>
<feature type="domain" description="PRONE" evidence="4">
    <location>
        <begin position="9"/>
        <end position="361"/>
    </location>
</feature>
<evidence type="ECO:0000259" key="4">
    <source>
        <dbReference type="PROSITE" id="PS51334"/>
    </source>
</evidence>
<name>A0AA38WG33_9ASTR</name>
<evidence type="ECO:0000313" key="6">
    <source>
        <dbReference type="Proteomes" id="UP001172457"/>
    </source>
</evidence>
<dbReference type="EMBL" id="JARYMX010000005">
    <property type="protein sequence ID" value="KAJ9548734.1"/>
    <property type="molecule type" value="Genomic_DNA"/>
</dbReference>
<organism evidence="5 6">
    <name type="scientific">Centaurea solstitialis</name>
    <name type="common">yellow star-thistle</name>
    <dbReference type="NCBI Taxonomy" id="347529"/>
    <lineage>
        <taxon>Eukaryota</taxon>
        <taxon>Viridiplantae</taxon>
        <taxon>Streptophyta</taxon>
        <taxon>Embryophyta</taxon>
        <taxon>Tracheophyta</taxon>
        <taxon>Spermatophyta</taxon>
        <taxon>Magnoliopsida</taxon>
        <taxon>eudicotyledons</taxon>
        <taxon>Gunneridae</taxon>
        <taxon>Pentapetalae</taxon>
        <taxon>asterids</taxon>
        <taxon>campanulids</taxon>
        <taxon>Asterales</taxon>
        <taxon>Asteraceae</taxon>
        <taxon>Carduoideae</taxon>
        <taxon>Cardueae</taxon>
        <taxon>Centaureinae</taxon>
        <taxon>Centaurea</taxon>
    </lineage>
</organism>
<keyword evidence="6" id="KW-1185">Reference proteome</keyword>
<evidence type="ECO:0000256" key="3">
    <source>
        <dbReference type="SAM" id="MobiDB-lite"/>
    </source>
</evidence>
<sequence>MSSKQEDPPVVKQTPDSEMEQMKEIFTTLLLGEDMSGRGNGISSALALSNAITNLAAYVFGRQNKLAPIPPDRKRRWQKEVDWLLSVTDYIVEFIPSQQRANDGSNIEIMVTQQRRDLLINIPALKKLDAMLIGCLESFKDHKEFCYVYKDADESEKWWLPTVKVVPGGLSDESRKWMQHQKDCCTQVLKASMAINAQILSEMEIPDTYIDNLPKNGKTSLGDSIYKTITDEYFDPGEILGTVDMSSDQNVLDLKNRLEASIVIWKRKMNQKEAKSSWISMERRELFEERVEIILLLLEQRFPGLPQSFLEISKIEYNRDVGHSILESYSRVLKSLANTVMNLIEDVLYADEVAHNPSLELTKKNRSMDPVAASPRAIWALDRTPGHTPRGTPRSMTPSDSMGRGKDRGEMETNGNSNHDLMEIRIKPAKILTKAKMSYLEKLEAYGLRSPTARH</sequence>
<comment type="caution">
    <text evidence="5">The sequence shown here is derived from an EMBL/GenBank/DDBJ whole genome shotgun (WGS) entry which is preliminary data.</text>
</comment>
<evidence type="ECO:0000256" key="1">
    <source>
        <dbReference type="ARBA" id="ARBA00022658"/>
    </source>
</evidence>
<proteinExistence type="predicted"/>
<reference evidence="5" key="1">
    <citation type="submission" date="2023-03" db="EMBL/GenBank/DDBJ databases">
        <title>Chromosome-scale reference genome and RAD-based genetic map of yellow starthistle (Centaurea solstitialis) reveal putative structural variation and QTLs associated with invader traits.</title>
        <authorList>
            <person name="Reatini B."/>
            <person name="Cang F.A."/>
            <person name="Jiang Q."/>
            <person name="Mckibben M.T.W."/>
            <person name="Barker M.S."/>
            <person name="Rieseberg L.H."/>
            <person name="Dlugosch K.M."/>
        </authorList>
    </citation>
    <scope>NUCLEOTIDE SEQUENCE</scope>
    <source>
        <strain evidence="5">CAN-66</strain>
        <tissue evidence="5">Leaf</tissue>
    </source>
</reference>
<evidence type="ECO:0000256" key="2">
    <source>
        <dbReference type="PROSITE-ProRule" id="PRU00663"/>
    </source>
</evidence>
<dbReference type="Proteomes" id="UP001172457">
    <property type="component" value="Chromosome 5"/>
</dbReference>